<evidence type="ECO:0000313" key="12">
    <source>
        <dbReference type="EMBL" id="RKO99927.1"/>
    </source>
</evidence>
<evidence type="ECO:0000256" key="4">
    <source>
        <dbReference type="ARBA" id="ARBA00022737"/>
    </source>
</evidence>
<evidence type="ECO:0000256" key="2">
    <source>
        <dbReference type="ARBA" id="ARBA00022448"/>
    </source>
</evidence>
<dbReference type="PROSITE" id="PS50920">
    <property type="entry name" value="SOLCAR"/>
    <property type="match status" value="3"/>
</dbReference>
<evidence type="ECO:0000313" key="11">
    <source>
        <dbReference type="EMBL" id="RKO97368.1"/>
    </source>
</evidence>
<feature type="transmembrane region" description="Helical" evidence="10">
    <location>
        <begin position="343"/>
        <end position="366"/>
    </location>
</feature>
<comment type="similarity">
    <text evidence="9">Belongs to the mitochondrial carrier (TC 2.A.29) family.</text>
</comment>
<evidence type="ECO:0000256" key="8">
    <source>
        <dbReference type="PROSITE-ProRule" id="PRU00282"/>
    </source>
</evidence>
<evidence type="ECO:0000256" key="6">
    <source>
        <dbReference type="ARBA" id="ARBA00023128"/>
    </source>
</evidence>
<organism evidence="11 13">
    <name type="scientific">Caulochytrium protostelioides</name>
    <dbReference type="NCBI Taxonomy" id="1555241"/>
    <lineage>
        <taxon>Eukaryota</taxon>
        <taxon>Fungi</taxon>
        <taxon>Fungi incertae sedis</taxon>
        <taxon>Chytridiomycota</taxon>
        <taxon>Chytridiomycota incertae sedis</taxon>
        <taxon>Chytridiomycetes</taxon>
        <taxon>Caulochytriales</taxon>
        <taxon>Caulochytriaceae</taxon>
        <taxon>Caulochytrium</taxon>
    </lineage>
</organism>
<keyword evidence="5 10" id="KW-1133">Transmembrane helix</keyword>
<proteinExistence type="inferred from homology"/>
<keyword evidence="7 8" id="KW-0472">Membrane</keyword>
<dbReference type="InterPro" id="IPR023395">
    <property type="entry name" value="MCP_dom_sf"/>
</dbReference>
<dbReference type="PRINTS" id="PR00926">
    <property type="entry name" value="MITOCARRIER"/>
</dbReference>
<keyword evidence="6" id="KW-0496">Mitochondrion</keyword>
<keyword evidence="2 9" id="KW-0813">Transport</keyword>
<keyword evidence="4" id="KW-0677">Repeat</keyword>
<reference evidence="11" key="3">
    <citation type="submission" date="2018-08" db="EMBL/GenBank/DDBJ databases">
        <title>Leveraging single-cell genomics to expand the Fungal Tree of Life.</title>
        <authorList>
            <consortium name="DOE Joint Genome Institute"/>
            <person name="Ahrendt S.R."/>
            <person name="Quandt C.A."/>
            <person name="Ciobanu D."/>
            <person name="Clum A."/>
            <person name="Salamov A."/>
            <person name="Andreopoulos B."/>
            <person name="Cheng J.-F."/>
            <person name="Woyke T."/>
            <person name="Pelin A."/>
            <person name="Henrissat B."/>
            <person name="Reynolds N."/>
            <person name="Benny G.L."/>
            <person name="Smith M.E."/>
            <person name="James T.Y."/>
            <person name="Grigoriev I.V."/>
        </authorList>
    </citation>
    <scope>NUCLEOTIDE SEQUENCE</scope>
    <source>
        <strain evidence="11">ATCC 52028</strain>
    </source>
</reference>
<dbReference type="Proteomes" id="UP000268535">
    <property type="component" value="Unassembled WGS sequence"/>
</dbReference>
<dbReference type="Gene3D" id="1.50.40.10">
    <property type="entry name" value="Mitochondrial carrier domain"/>
    <property type="match status" value="1"/>
</dbReference>
<reference evidence="13 14" key="1">
    <citation type="journal article" date="2018" name="Nat. Microbiol.">
        <title>Leveraging single-cell genomics to expand the fungal tree of life.</title>
        <authorList>
            <person name="Ahrendt S.R."/>
            <person name="Quandt C.A."/>
            <person name="Ciobanu D."/>
            <person name="Clum A."/>
            <person name="Salamov A."/>
            <person name="Andreopoulos B."/>
            <person name="Cheng J.F."/>
            <person name="Woyke T."/>
            <person name="Pelin A."/>
            <person name="Henrissat B."/>
            <person name="Reynolds N.K."/>
            <person name="Benny G.L."/>
            <person name="Smith M.E."/>
            <person name="James T.Y."/>
            <person name="Grigoriev I.V."/>
        </authorList>
    </citation>
    <scope>NUCLEOTIDE SEQUENCE [LARGE SCALE GENOMIC DNA]</scope>
    <source>
        <strain evidence="13 14">ATCC 52028</strain>
    </source>
</reference>
<dbReference type="InterPro" id="IPR018108">
    <property type="entry name" value="MCP_transmembrane"/>
</dbReference>
<dbReference type="InterPro" id="IPR002067">
    <property type="entry name" value="MCP"/>
</dbReference>
<evidence type="ECO:0000313" key="13">
    <source>
        <dbReference type="Proteomes" id="UP000268535"/>
    </source>
</evidence>
<evidence type="ECO:0000256" key="7">
    <source>
        <dbReference type="ARBA" id="ARBA00023136"/>
    </source>
</evidence>
<dbReference type="GO" id="GO:0055085">
    <property type="term" value="P:transmembrane transport"/>
    <property type="evidence" value="ECO:0007669"/>
    <property type="project" value="InterPro"/>
</dbReference>
<sequence>MHSAGFAALSPPSTSAAFVTPRPAPLAGASSLVASPALALSPSPPHAAEPRPQQNLTYAFKTFVAGGLSGCVAKTAIAPLDRVKILFQTANPQYAKYAGSLLGLFRAWREILVTDGFRGLFQGHSATLLRIYPYAAIKFMAYEQFKFILMPRAEDETPWRRLLAGSMAGVSSVFCTYPLDLIRVRLAVEVRHRQGAGLQAMIRQIYREPSALGARAAADPHGIGGAAVSRLLRCSNFYRGFVPTVLGMLPYAGVSFLTYETIKQWLQTHGQGWTLVNYDAVARDGAAPEMRTWSYLAAGALSGALAQTSAYPLEIVRRTMQTATRLSMVETTRLIWQTKGFRGFFVGLTIGYLKVAPMFAVSFWSYELFKRQLHV</sequence>
<comment type="subcellular location">
    <subcellularLocation>
        <location evidence="1">Mitochondrion membrane</location>
        <topology evidence="1">Multi-pass membrane protein</topology>
    </subcellularLocation>
</comment>
<feature type="repeat" description="Solcar" evidence="8">
    <location>
        <begin position="57"/>
        <end position="148"/>
    </location>
</feature>
<keyword evidence="14" id="KW-1185">Reference proteome</keyword>
<feature type="repeat" description="Solcar" evidence="8">
    <location>
        <begin position="156"/>
        <end position="265"/>
    </location>
</feature>
<reference evidence="12" key="2">
    <citation type="submission" date="2018-04" db="EMBL/GenBank/DDBJ databases">
        <title>Leveraging single-cell genomics to expand the Fungal Tree of Life.</title>
        <authorList>
            <consortium name="DOE Joint Genome Institute"/>
            <person name="Ahrendt S.R."/>
            <person name="Quandt C.A."/>
            <person name="Ciobanu D."/>
            <person name="Clum A."/>
            <person name="Salamov A."/>
            <person name="Andreopoulos B."/>
            <person name="Cheng J.-F."/>
            <person name="Woyke T."/>
            <person name="Pelin A."/>
            <person name="Henrissat B."/>
            <person name="Benny G.L."/>
            <person name="Smith M.E."/>
            <person name="James T.Y."/>
            <person name="Grigoriev I.V."/>
        </authorList>
    </citation>
    <scope>NUCLEOTIDE SEQUENCE</scope>
    <source>
        <strain evidence="12">ATCC 52028</strain>
    </source>
</reference>
<accession>A0A4P9WYL8</accession>
<dbReference type="SUPFAM" id="SSF103506">
    <property type="entry name" value="Mitochondrial carrier"/>
    <property type="match status" value="1"/>
</dbReference>
<evidence type="ECO:0000313" key="14">
    <source>
        <dbReference type="Proteomes" id="UP000274922"/>
    </source>
</evidence>
<dbReference type="Proteomes" id="UP000274922">
    <property type="component" value="Unassembled WGS sequence"/>
</dbReference>
<dbReference type="PANTHER" id="PTHR24089">
    <property type="entry name" value="SOLUTE CARRIER FAMILY 25"/>
    <property type="match status" value="1"/>
</dbReference>
<dbReference type="Pfam" id="PF00153">
    <property type="entry name" value="Mito_carr"/>
    <property type="match status" value="4"/>
</dbReference>
<dbReference type="GO" id="GO:0031966">
    <property type="term" value="C:mitochondrial membrane"/>
    <property type="evidence" value="ECO:0007669"/>
    <property type="project" value="UniProtKB-SubCell"/>
</dbReference>
<dbReference type="EMBL" id="ML009295">
    <property type="protein sequence ID" value="RKO97368.1"/>
    <property type="molecule type" value="Genomic_DNA"/>
</dbReference>
<dbReference type="STRING" id="1555241.A0A4P9WYL8"/>
<evidence type="ECO:0000256" key="10">
    <source>
        <dbReference type="SAM" id="Phobius"/>
    </source>
</evidence>
<evidence type="ECO:0000256" key="1">
    <source>
        <dbReference type="ARBA" id="ARBA00004225"/>
    </source>
</evidence>
<feature type="transmembrane region" description="Helical" evidence="10">
    <location>
        <begin position="237"/>
        <end position="259"/>
    </location>
</feature>
<evidence type="ECO:0000256" key="5">
    <source>
        <dbReference type="ARBA" id="ARBA00022989"/>
    </source>
</evidence>
<evidence type="ECO:0000256" key="3">
    <source>
        <dbReference type="ARBA" id="ARBA00022692"/>
    </source>
</evidence>
<protein>
    <submittedName>
        <fullName evidence="11">Mitochondrial carrier</fullName>
    </submittedName>
</protein>
<name>A0A4P9WYL8_9FUNG</name>
<dbReference type="OrthoDB" id="270584at2759"/>
<dbReference type="AlphaFoldDB" id="A0A4P9WYL8"/>
<keyword evidence="3 8" id="KW-0812">Transmembrane</keyword>
<dbReference type="EMBL" id="ML014247">
    <property type="protein sequence ID" value="RKO99927.1"/>
    <property type="molecule type" value="Genomic_DNA"/>
</dbReference>
<feature type="repeat" description="Solcar" evidence="8">
    <location>
        <begin position="290"/>
        <end position="372"/>
    </location>
</feature>
<evidence type="ECO:0000256" key="9">
    <source>
        <dbReference type="RuleBase" id="RU000488"/>
    </source>
</evidence>
<gene>
    <name evidence="11" type="ORF">CAUPRSCDRAFT_6614</name>
    <name evidence="12" type="ORF">CXG81DRAFT_13859</name>
</gene>